<dbReference type="AlphaFoldDB" id="A0A955I1F8"/>
<evidence type="ECO:0000256" key="3">
    <source>
        <dbReference type="ARBA" id="ARBA00022801"/>
    </source>
</evidence>
<dbReference type="InterPro" id="IPR046778">
    <property type="entry name" value="UPF0758_N"/>
</dbReference>
<dbReference type="InterPro" id="IPR001405">
    <property type="entry name" value="UPF0758"/>
</dbReference>
<dbReference type="InterPro" id="IPR037518">
    <property type="entry name" value="MPN"/>
</dbReference>
<evidence type="ECO:0000256" key="4">
    <source>
        <dbReference type="ARBA" id="ARBA00022833"/>
    </source>
</evidence>
<comment type="caution">
    <text evidence="8">The sequence shown here is derived from an EMBL/GenBank/DDBJ whole genome shotgun (WGS) entry which is preliminary data.</text>
</comment>
<dbReference type="GO" id="GO:0008237">
    <property type="term" value="F:metallopeptidase activity"/>
    <property type="evidence" value="ECO:0007669"/>
    <property type="project" value="UniProtKB-KW"/>
</dbReference>
<evidence type="ECO:0000313" key="9">
    <source>
        <dbReference type="Proteomes" id="UP000741282"/>
    </source>
</evidence>
<keyword evidence="3" id="KW-0378">Hydrolase</keyword>
<sequence>MRPREKMTQRGVESLSVIDLLSLIVGSGTSKQNYQQIAKKITEILKKQDLEDLQGTFDEILQIKGIGASKACAIVASLEIGRRLYDPSLKQRKKVTTSSQAAELFNDIREKRNEVLQCVFLNARYESLRCETVSIGSIDQVGIHPREIISRALELNAYGIIICHNHPSGDHSPSVSDRQATQRLNKACELIGIKLIDHIIVSKNGWTSIL</sequence>
<dbReference type="Pfam" id="PF04002">
    <property type="entry name" value="RadC"/>
    <property type="match status" value="1"/>
</dbReference>
<dbReference type="GO" id="GO:0046872">
    <property type="term" value="F:metal ion binding"/>
    <property type="evidence" value="ECO:0007669"/>
    <property type="project" value="UniProtKB-KW"/>
</dbReference>
<protein>
    <submittedName>
        <fullName evidence="8">DNA repair protein RadC</fullName>
    </submittedName>
</protein>
<keyword evidence="1" id="KW-0645">Protease</keyword>
<dbReference type="PANTHER" id="PTHR30471">
    <property type="entry name" value="DNA REPAIR PROTEIN RADC"/>
    <property type="match status" value="1"/>
</dbReference>
<comment type="similarity">
    <text evidence="6">Belongs to the UPF0758 family.</text>
</comment>
<dbReference type="PROSITE" id="PS01302">
    <property type="entry name" value="UPF0758"/>
    <property type="match status" value="1"/>
</dbReference>
<keyword evidence="4" id="KW-0862">Zinc</keyword>
<dbReference type="InterPro" id="IPR025657">
    <property type="entry name" value="RadC_JAB"/>
</dbReference>
<dbReference type="Proteomes" id="UP000741282">
    <property type="component" value="Unassembled WGS sequence"/>
</dbReference>
<reference evidence="8" key="2">
    <citation type="journal article" date="2021" name="Microbiome">
        <title>Successional dynamics and alternative stable states in a saline activated sludge microbial community over 9 years.</title>
        <authorList>
            <person name="Wang Y."/>
            <person name="Ye J."/>
            <person name="Ju F."/>
            <person name="Liu L."/>
            <person name="Boyd J.A."/>
            <person name="Deng Y."/>
            <person name="Parks D.H."/>
            <person name="Jiang X."/>
            <person name="Yin X."/>
            <person name="Woodcroft B.J."/>
            <person name="Tyson G.W."/>
            <person name="Hugenholtz P."/>
            <person name="Polz M.F."/>
            <person name="Zhang T."/>
        </authorList>
    </citation>
    <scope>NUCLEOTIDE SEQUENCE</scope>
    <source>
        <strain evidence="8">HKST-UBA17</strain>
    </source>
</reference>
<dbReference type="NCBIfam" id="NF000642">
    <property type="entry name" value="PRK00024.1"/>
    <property type="match status" value="1"/>
</dbReference>
<name>A0A955I1F8_9BACT</name>
<reference evidence="8" key="1">
    <citation type="submission" date="2020-04" db="EMBL/GenBank/DDBJ databases">
        <authorList>
            <person name="Zhang T."/>
        </authorList>
    </citation>
    <scope>NUCLEOTIDE SEQUENCE</scope>
    <source>
        <strain evidence="8">HKST-UBA17</strain>
    </source>
</reference>
<evidence type="ECO:0000259" key="7">
    <source>
        <dbReference type="PROSITE" id="PS50249"/>
    </source>
</evidence>
<feature type="domain" description="MPN" evidence="7">
    <location>
        <begin position="94"/>
        <end position="210"/>
    </location>
</feature>
<dbReference type="PANTHER" id="PTHR30471:SF3">
    <property type="entry name" value="UPF0758 PROTEIN YEES-RELATED"/>
    <property type="match status" value="1"/>
</dbReference>
<dbReference type="CDD" id="cd08071">
    <property type="entry name" value="MPN_DUF2466"/>
    <property type="match status" value="1"/>
</dbReference>
<evidence type="ECO:0000256" key="6">
    <source>
        <dbReference type="RuleBase" id="RU003797"/>
    </source>
</evidence>
<dbReference type="Gene3D" id="3.40.140.10">
    <property type="entry name" value="Cytidine Deaminase, domain 2"/>
    <property type="match status" value="1"/>
</dbReference>
<dbReference type="InterPro" id="IPR020891">
    <property type="entry name" value="UPF0758_CS"/>
</dbReference>
<dbReference type="GO" id="GO:0006508">
    <property type="term" value="P:proteolysis"/>
    <property type="evidence" value="ECO:0007669"/>
    <property type="project" value="UniProtKB-KW"/>
</dbReference>
<dbReference type="NCBIfam" id="TIGR00608">
    <property type="entry name" value="radc"/>
    <property type="match status" value="1"/>
</dbReference>
<evidence type="ECO:0000256" key="1">
    <source>
        <dbReference type="ARBA" id="ARBA00022670"/>
    </source>
</evidence>
<dbReference type="Pfam" id="PF20582">
    <property type="entry name" value="UPF0758_N"/>
    <property type="match status" value="1"/>
</dbReference>
<evidence type="ECO:0000313" key="8">
    <source>
        <dbReference type="EMBL" id="MCA9376349.1"/>
    </source>
</evidence>
<dbReference type="PROSITE" id="PS50249">
    <property type="entry name" value="MPN"/>
    <property type="match status" value="1"/>
</dbReference>
<proteinExistence type="inferred from homology"/>
<organism evidence="8 9">
    <name type="scientific">Candidatus Dojkabacteria bacterium</name>
    <dbReference type="NCBI Taxonomy" id="2099670"/>
    <lineage>
        <taxon>Bacteria</taxon>
        <taxon>Candidatus Dojkabacteria</taxon>
    </lineage>
</organism>
<accession>A0A955I1F8</accession>
<gene>
    <name evidence="8" type="primary">radC</name>
    <name evidence="8" type="ORF">KC685_00325</name>
</gene>
<dbReference type="EMBL" id="JAGQLN010000001">
    <property type="protein sequence ID" value="MCA9376349.1"/>
    <property type="molecule type" value="Genomic_DNA"/>
</dbReference>
<keyword evidence="2" id="KW-0479">Metal-binding</keyword>
<evidence type="ECO:0000256" key="2">
    <source>
        <dbReference type="ARBA" id="ARBA00022723"/>
    </source>
</evidence>
<evidence type="ECO:0000256" key="5">
    <source>
        <dbReference type="ARBA" id="ARBA00023049"/>
    </source>
</evidence>
<keyword evidence="5" id="KW-0482">Metalloprotease</keyword>